<protein>
    <recommendedName>
        <fullName evidence="3">Immunoglobulin domain-containing protein</fullName>
    </recommendedName>
</protein>
<dbReference type="AlphaFoldDB" id="A0AAN9CI39"/>
<evidence type="ECO:0000313" key="4">
    <source>
        <dbReference type="EMBL" id="KAK7136709.1"/>
    </source>
</evidence>
<dbReference type="Pfam" id="PF07686">
    <property type="entry name" value="V-set"/>
    <property type="match status" value="2"/>
</dbReference>
<dbReference type="EMBL" id="JAYKXH010000018">
    <property type="protein sequence ID" value="KAK7136709.1"/>
    <property type="molecule type" value="Genomic_DNA"/>
</dbReference>
<proteinExistence type="predicted"/>
<keyword evidence="5" id="KW-1185">Reference proteome</keyword>
<feature type="signal peptide" evidence="2">
    <location>
        <begin position="1"/>
        <end position="16"/>
    </location>
</feature>
<dbReference type="PANTHER" id="PTHR21063:SF4">
    <property type="entry name" value="CD48 ANTIGEN-RELATED"/>
    <property type="match status" value="1"/>
</dbReference>
<keyword evidence="1" id="KW-1133">Transmembrane helix</keyword>
<evidence type="ECO:0000259" key="3">
    <source>
        <dbReference type="SMART" id="SM00409"/>
    </source>
</evidence>
<evidence type="ECO:0000313" key="5">
    <source>
        <dbReference type="Proteomes" id="UP001364617"/>
    </source>
</evidence>
<dbReference type="InterPro" id="IPR003599">
    <property type="entry name" value="Ig_sub"/>
</dbReference>
<feature type="domain" description="Immunoglobulin" evidence="3">
    <location>
        <begin position="127"/>
        <end position="228"/>
    </location>
</feature>
<feature type="transmembrane region" description="Helical" evidence="1">
    <location>
        <begin position="349"/>
        <end position="370"/>
    </location>
</feature>
<dbReference type="Gene3D" id="2.60.40.10">
    <property type="entry name" value="Immunoglobulins"/>
    <property type="match status" value="3"/>
</dbReference>
<keyword evidence="2" id="KW-0732">Signal</keyword>
<name>A0AAN9CI39_9TELE</name>
<dbReference type="InterPro" id="IPR013106">
    <property type="entry name" value="Ig_V-set"/>
</dbReference>
<dbReference type="SMART" id="SM00409">
    <property type="entry name" value="IG"/>
    <property type="match status" value="3"/>
</dbReference>
<dbReference type="SUPFAM" id="SSF48726">
    <property type="entry name" value="Immunoglobulin"/>
    <property type="match status" value="3"/>
</dbReference>
<dbReference type="PANTHER" id="PTHR21063">
    <property type="entry name" value="LFA-3"/>
    <property type="match status" value="1"/>
</dbReference>
<reference evidence="4 5" key="1">
    <citation type="submission" date="2024-02" db="EMBL/GenBank/DDBJ databases">
        <title>Chromosome-level genome assembly of the Eurasian Minnow (Phoxinus phoxinus).</title>
        <authorList>
            <person name="Oriowo T.O."/>
            <person name="Martin S."/>
            <person name="Stange M."/>
            <person name="Chrysostomakis Y."/>
            <person name="Brown T."/>
            <person name="Winkler S."/>
            <person name="Kukowka S."/>
            <person name="Myers E.W."/>
            <person name="Bohne A."/>
        </authorList>
    </citation>
    <scope>NUCLEOTIDE SEQUENCE [LARGE SCALE GENOMIC DNA]</scope>
    <source>
        <strain evidence="4">ZFMK-TIS-60720</strain>
        <tissue evidence="4">Whole Organism</tissue>
    </source>
</reference>
<accession>A0AAN9CI39</accession>
<feature type="chain" id="PRO_5042912367" description="Immunoglobulin domain-containing protein" evidence="2">
    <location>
        <begin position="17"/>
        <end position="386"/>
    </location>
</feature>
<feature type="domain" description="Immunoglobulin" evidence="3">
    <location>
        <begin position="19"/>
        <end position="123"/>
    </location>
</feature>
<dbReference type="InterPro" id="IPR013783">
    <property type="entry name" value="Ig-like_fold"/>
</dbReference>
<keyword evidence="1" id="KW-0472">Membrane</keyword>
<gene>
    <name evidence="4" type="ORF">R3I93_016914</name>
</gene>
<dbReference type="Proteomes" id="UP001364617">
    <property type="component" value="Unassembled WGS sequence"/>
</dbReference>
<feature type="domain" description="Immunoglobulin" evidence="3">
    <location>
        <begin position="236"/>
        <end position="339"/>
    </location>
</feature>
<evidence type="ECO:0000256" key="1">
    <source>
        <dbReference type="SAM" id="Phobius"/>
    </source>
</evidence>
<dbReference type="InterPro" id="IPR036179">
    <property type="entry name" value="Ig-like_dom_sf"/>
</dbReference>
<keyword evidence="1" id="KW-0812">Transmembrane</keyword>
<organism evidence="4 5">
    <name type="scientific">Phoxinus phoxinus</name>
    <name type="common">Eurasian minnow</name>
    <dbReference type="NCBI Taxonomy" id="58324"/>
    <lineage>
        <taxon>Eukaryota</taxon>
        <taxon>Metazoa</taxon>
        <taxon>Chordata</taxon>
        <taxon>Craniata</taxon>
        <taxon>Vertebrata</taxon>
        <taxon>Euteleostomi</taxon>
        <taxon>Actinopterygii</taxon>
        <taxon>Neopterygii</taxon>
        <taxon>Teleostei</taxon>
        <taxon>Ostariophysi</taxon>
        <taxon>Cypriniformes</taxon>
        <taxon>Leuciscidae</taxon>
        <taxon>Phoxininae</taxon>
        <taxon>Phoxinus</taxon>
    </lineage>
</organism>
<evidence type="ECO:0000256" key="2">
    <source>
        <dbReference type="SAM" id="SignalP"/>
    </source>
</evidence>
<sequence length="386" mass="42880">MLGIFLTLCVLHGVFGVETDRVTGKEGGSITLPTNVQIIQKDRIKWFFQDTRIAQVIGNISSCTDVQCKDGDERFRDRLKLDPQTGSLTISDIQHADSGLYELQITSSISNTDSLKSFNVTIRGAAGVFVSVMEGDSVTLNTGVQTNQRDRIRWYFNDTQIAQINGDLSKICTDVQCNEGTERFRDRLKLDLQTGSLNITNITNTHSGVYHLQINSRNSEKTFNLAVHGVPAGERDEVKTVKEEESVTLDPDVIKNTNDLITWHFNDILIAEFSGDQRKICEDVQCKERFRDRLKLDHQTLTVTNTRTTDSGRYTLRIIISSSSSFSIRRIRSLSVTVTGSGRNPAARAGILGLVVAAAAAAVAAMIYIARVKQQGKWCMLVQLSD</sequence>
<comment type="caution">
    <text evidence="4">The sequence shown here is derived from an EMBL/GenBank/DDBJ whole genome shotgun (WGS) entry which is preliminary data.</text>
</comment>